<keyword evidence="6 9" id="KW-0324">Glycolysis</keyword>
<evidence type="ECO:0000256" key="9">
    <source>
        <dbReference type="HAMAP-Rule" id="MF_01038"/>
    </source>
</evidence>
<dbReference type="InterPro" id="IPR017850">
    <property type="entry name" value="Alkaline_phosphatase_core_sf"/>
</dbReference>
<feature type="binding site" evidence="9 12">
    <location>
        <position position="191"/>
    </location>
    <ligand>
        <name>substrate</name>
    </ligand>
</feature>
<keyword evidence="5 9" id="KW-0479">Metal-binding</keyword>
<reference evidence="16 17" key="1">
    <citation type="submission" date="2016-10" db="EMBL/GenBank/DDBJ databases">
        <authorList>
            <person name="de Groot N.N."/>
        </authorList>
    </citation>
    <scope>NUCLEOTIDE SEQUENCE [LARGE SCALE GENOMIC DNA]</scope>
    <source>
        <strain evidence="16 17">DSM 17794</strain>
    </source>
</reference>
<dbReference type="SUPFAM" id="SSF64158">
    <property type="entry name" value="2,3-Bisphosphoglycerate-independent phosphoglycerate mutase, substrate-binding domain"/>
    <property type="match status" value="1"/>
</dbReference>
<evidence type="ECO:0000256" key="11">
    <source>
        <dbReference type="PIRSR" id="PIRSR001492-1"/>
    </source>
</evidence>
<feature type="binding site" evidence="9 12">
    <location>
        <position position="124"/>
    </location>
    <ligand>
        <name>substrate</name>
    </ligand>
</feature>
<evidence type="ECO:0000256" key="13">
    <source>
        <dbReference type="PIRSR" id="PIRSR001492-3"/>
    </source>
</evidence>
<feature type="binding site" evidence="9 12">
    <location>
        <position position="185"/>
    </location>
    <ligand>
        <name>substrate</name>
    </ligand>
</feature>
<dbReference type="PANTHER" id="PTHR31637">
    <property type="entry name" value="2,3-BISPHOSPHOGLYCERATE-INDEPENDENT PHOSPHOGLYCERATE MUTASE"/>
    <property type="match status" value="1"/>
</dbReference>
<evidence type="ECO:0000256" key="3">
    <source>
        <dbReference type="ARBA" id="ARBA00004798"/>
    </source>
</evidence>
<feature type="binding site" evidence="9 13">
    <location>
        <position position="11"/>
    </location>
    <ligand>
        <name>Mn(2+)</name>
        <dbReference type="ChEBI" id="CHEBI:29035"/>
        <label>2</label>
    </ligand>
</feature>
<dbReference type="UniPathway" id="UPA00109">
    <property type="reaction ID" value="UER00186"/>
</dbReference>
<comment type="similarity">
    <text evidence="4 9">Belongs to the BPG-independent phosphoglycerate mutase family.</text>
</comment>
<evidence type="ECO:0000256" key="5">
    <source>
        <dbReference type="ARBA" id="ARBA00022723"/>
    </source>
</evidence>
<gene>
    <name evidence="9" type="primary">gpmI</name>
    <name evidence="16" type="ORF">SAMN05660413_00657</name>
</gene>
<comment type="pathway">
    <text evidence="3 9">Carbohydrate degradation; glycolysis; pyruvate from D-glyceraldehyde 3-phosphate: step 3/5.</text>
</comment>
<proteinExistence type="inferred from homology"/>
<keyword evidence="7 9" id="KW-0464">Manganese</keyword>
<feature type="domain" description="Metalloenzyme" evidence="14">
    <location>
        <begin position="3"/>
        <end position="499"/>
    </location>
</feature>
<comment type="subunit">
    <text evidence="9">Monomer.</text>
</comment>
<feature type="binding site" evidence="9 13">
    <location>
        <position position="445"/>
    </location>
    <ligand>
        <name>Mn(2+)</name>
        <dbReference type="ChEBI" id="CHEBI:29035"/>
        <label>2</label>
    </ligand>
</feature>
<dbReference type="Pfam" id="PF01676">
    <property type="entry name" value="Metalloenzyme"/>
    <property type="match status" value="1"/>
</dbReference>
<dbReference type="SUPFAM" id="SSF53649">
    <property type="entry name" value="Alkaline phosphatase-like"/>
    <property type="match status" value="1"/>
</dbReference>
<feature type="binding site" evidence="9 13">
    <location>
        <position position="403"/>
    </location>
    <ligand>
        <name>Mn(2+)</name>
        <dbReference type="ChEBI" id="CHEBI:29035"/>
        <label>1</label>
    </ligand>
</feature>
<keyword evidence="8 9" id="KW-0413">Isomerase</keyword>
<evidence type="ECO:0000256" key="12">
    <source>
        <dbReference type="PIRSR" id="PIRSR001492-2"/>
    </source>
</evidence>
<feature type="binding site" evidence="9 13">
    <location>
        <position position="63"/>
    </location>
    <ligand>
        <name>Mn(2+)</name>
        <dbReference type="ChEBI" id="CHEBI:29035"/>
        <label>2</label>
    </ligand>
</feature>
<accession>A0A1I4YAF2</accession>
<dbReference type="GO" id="GO:0006007">
    <property type="term" value="P:glucose catabolic process"/>
    <property type="evidence" value="ECO:0007669"/>
    <property type="project" value="InterPro"/>
</dbReference>
<feature type="binding site" evidence="9 13">
    <location>
        <position position="407"/>
    </location>
    <ligand>
        <name>Mn(2+)</name>
        <dbReference type="ChEBI" id="CHEBI:29035"/>
        <label>1</label>
    </ligand>
</feature>
<dbReference type="STRING" id="287099.SAMN05660413_00657"/>
<feature type="binding site" evidence="9 13">
    <location>
        <position position="462"/>
    </location>
    <ligand>
        <name>Mn(2+)</name>
        <dbReference type="ChEBI" id="CHEBI:29035"/>
        <label>1</label>
    </ligand>
</feature>
<dbReference type="AlphaFoldDB" id="A0A1I4YAF2"/>
<evidence type="ECO:0000259" key="14">
    <source>
        <dbReference type="Pfam" id="PF01676"/>
    </source>
</evidence>
<name>A0A1I4YAF2_9FLAO</name>
<keyword evidence="17" id="KW-1185">Reference proteome</keyword>
<feature type="binding site" evidence="9 12">
    <location>
        <begin position="263"/>
        <end position="266"/>
    </location>
    <ligand>
        <name>substrate</name>
    </ligand>
</feature>
<evidence type="ECO:0000259" key="15">
    <source>
        <dbReference type="Pfam" id="PF06415"/>
    </source>
</evidence>
<dbReference type="EMBL" id="FOVL01000002">
    <property type="protein sequence ID" value="SFN34975.1"/>
    <property type="molecule type" value="Genomic_DNA"/>
</dbReference>
<evidence type="ECO:0000256" key="10">
    <source>
        <dbReference type="NCBIfam" id="TIGR01307"/>
    </source>
</evidence>
<feature type="binding site" evidence="9 13">
    <location>
        <position position="444"/>
    </location>
    <ligand>
        <name>Mn(2+)</name>
        <dbReference type="ChEBI" id="CHEBI:29035"/>
        <label>2</label>
    </ligand>
</feature>
<dbReference type="GO" id="GO:0006096">
    <property type="term" value="P:glycolytic process"/>
    <property type="evidence" value="ECO:0007669"/>
    <property type="project" value="UniProtKB-UniRule"/>
</dbReference>
<evidence type="ECO:0000313" key="16">
    <source>
        <dbReference type="EMBL" id="SFN34975.1"/>
    </source>
</evidence>
<sequence>MKKKVILMILDGWGIAPEEEKDASAIVQANTPFMDKIWQEQPHTQLQTHGIAVGLPEGQMGNSEVGHINIGAGRVVYQNLVKIDLAIKDTSLNKNIVLKDAFDYAKKERKKVHLMGLISNGGVHSHIDHLKALCSIAAEQDVHEVYIHAFTDGRDADPKSGIGFIESLQEHFQKTTGKLASIMGRYYAMDRGKNWDRTATAYRALVNGESETKVIAEKWKETVKKKYEEDETDEFLKPIVSTQDGEPVATIQDGDVVICFNYRTDRSRQLTQALTQKDFPEYHMKKLDLRYITMTRYDKTFKNIPVLFEEEDLNNTLGEVLSRNGKKQIRIAETIKYPHVTYFFSGGREKEFEGETRIMIDSPDVSTFDQKPEMSAEGIRDAIIPKLKKRTADFICLNFANPDMVGHSGDMGATKKACETVDSCTEAVAKTALENDYTVVIIADHGNADKMENDDGTPFTTHTINPVPCILLGANKDLELSEGKLSDIAPTILSLMGIDAPEEMSGDVLIRKKSKSSV</sequence>
<dbReference type="RefSeq" id="WP_093405795.1">
    <property type="nucleotide sequence ID" value="NZ_FOVL01000002.1"/>
</dbReference>
<dbReference type="FunFam" id="3.40.1450.10:FF:000002">
    <property type="entry name" value="2,3-bisphosphoglycerate-independent phosphoglycerate mutase"/>
    <property type="match status" value="1"/>
</dbReference>
<dbReference type="NCBIfam" id="TIGR01307">
    <property type="entry name" value="pgm_bpd_ind"/>
    <property type="match status" value="1"/>
</dbReference>
<protein>
    <recommendedName>
        <fullName evidence="9 10">2,3-bisphosphoglycerate-independent phosphoglycerate mutase</fullName>
        <shortName evidence="9">BPG-independent PGAM</shortName>
        <shortName evidence="9">Phosphoglyceromutase</shortName>
        <shortName evidence="9">iPGM</shortName>
        <ecNumber evidence="9 10">5.4.2.12</ecNumber>
    </recommendedName>
</protein>
<dbReference type="Proteomes" id="UP000199153">
    <property type="component" value="Unassembled WGS sequence"/>
</dbReference>
<comment type="catalytic activity">
    <reaction evidence="1 9">
        <text>(2R)-2-phosphoglycerate = (2R)-3-phosphoglycerate</text>
        <dbReference type="Rhea" id="RHEA:15901"/>
        <dbReference type="ChEBI" id="CHEBI:58272"/>
        <dbReference type="ChEBI" id="CHEBI:58289"/>
        <dbReference type="EC" id="5.4.2.12"/>
    </reaction>
</comment>
<dbReference type="InterPro" id="IPR006124">
    <property type="entry name" value="Metalloenzyme"/>
</dbReference>
<dbReference type="PANTHER" id="PTHR31637:SF0">
    <property type="entry name" value="2,3-BISPHOSPHOGLYCERATE-INDEPENDENT PHOSPHOGLYCERATE MUTASE"/>
    <property type="match status" value="1"/>
</dbReference>
<evidence type="ECO:0000256" key="6">
    <source>
        <dbReference type="ARBA" id="ARBA00023152"/>
    </source>
</evidence>
<evidence type="ECO:0000256" key="1">
    <source>
        <dbReference type="ARBA" id="ARBA00000370"/>
    </source>
</evidence>
<feature type="binding site" evidence="9 12">
    <location>
        <position position="336"/>
    </location>
    <ligand>
        <name>substrate</name>
    </ligand>
</feature>
<dbReference type="InterPro" id="IPR005995">
    <property type="entry name" value="Pgm_bpd_ind"/>
</dbReference>
<evidence type="ECO:0000256" key="4">
    <source>
        <dbReference type="ARBA" id="ARBA00008819"/>
    </source>
</evidence>
<evidence type="ECO:0000256" key="8">
    <source>
        <dbReference type="ARBA" id="ARBA00023235"/>
    </source>
</evidence>
<organism evidence="16 17">
    <name type="scientific">Salegentibacter flavus</name>
    <dbReference type="NCBI Taxonomy" id="287099"/>
    <lineage>
        <taxon>Bacteria</taxon>
        <taxon>Pseudomonadati</taxon>
        <taxon>Bacteroidota</taxon>
        <taxon>Flavobacteriia</taxon>
        <taxon>Flavobacteriales</taxon>
        <taxon>Flavobacteriaceae</taxon>
        <taxon>Salegentibacter</taxon>
    </lineage>
</organism>
<dbReference type="GO" id="GO:0030145">
    <property type="term" value="F:manganese ion binding"/>
    <property type="evidence" value="ECO:0007669"/>
    <property type="project" value="UniProtKB-UniRule"/>
</dbReference>
<comment type="cofactor">
    <cofactor evidence="9">
        <name>Mn(2+)</name>
        <dbReference type="ChEBI" id="CHEBI:29035"/>
    </cofactor>
    <text evidence="9">Binds 2 manganese ions per subunit.</text>
</comment>
<dbReference type="GO" id="GO:0004619">
    <property type="term" value="F:phosphoglycerate mutase activity"/>
    <property type="evidence" value="ECO:0007669"/>
    <property type="project" value="UniProtKB-UniRule"/>
</dbReference>
<feature type="active site" description="Phosphoserine intermediate" evidence="9 11">
    <location>
        <position position="63"/>
    </location>
</feature>
<evidence type="ECO:0000256" key="2">
    <source>
        <dbReference type="ARBA" id="ARBA00002315"/>
    </source>
</evidence>
<dbReference type="OrthoDB" id="9800863at2"/>
<dbReference type="EC" id="5.4.2.12" evidence="9 10"/>
<dbReference type="Pfam" id="PF06415">
    <property type="entry name" value="iPGM_N"/>
    <property type="match status" value="1"/>
</dbReference>
<feature type="binding site" evidence="9 12">
    <location>
        <begin position="154"/>
        <end position="155"/>
    </location>
    <ligand>
        <name>substrate</name>
    </ligand>
</feature>
<dbReference type="PIRSF" id="PIRSF001492">
    <property type="entry name" value="IPGAM"/>
    <property type="match status" value="1"/>
</dbReference>
<dbReference type="InterPro" id="IPR011258">
    <property type="entry name" value="BPG-indep_PGM_N"/>
</dbReference>
<dbReference type="HAMAP" id="MF_01038">
    <property type="entry name" value="GpmI"/>
    <property type="match status" value="1"/>
</dbReference>
<dbReference type="GO" id="GO:0005829">
    <property type="term" value="C:cytosol"/>
    <property type="evidence" value="ECO:0007669"/>
    <property type="project" value="TreeGrafter"/>
</dbReference>
<dbReference type="CDD" id="cd16010">
    <property type="entry name" value="iPGM"/>
    <property type="match status" value="1"/>
</dbReference>
<evidence type="ECO:0000313" key="17">
    <source>
        <dbReference type="Proteomes" id="UP000199153"/>
    </source>
</evidence>
<feature type="domain" description="BPG-independent PGAM N-terminal" evidence="15">
    <location>
        <begin position="83"/>
        <end position="299"/>
    </location>
</feature>
<dbReference type="InterPro" id="IPR036646">
    <property type="entry name" value="PGAM_B_sf"/>
</dbReference>
<dbReference type="Gene3D" id="3.40.1450.10">
    <property type="entry name" value="BPG-independent phosphoglycerate mutase, domain B"/>
    <property type="match status" value="1"/>
</dbReference>
<comment type="function">
    <text evidence="2 9">Catalyzes the interconversion of 2-phosphoglycerate and 3-phosphoglycerate.</text>
</comment>
<dbReference type="Gene3D" id="3.40.720.10">
    <property type="entry name" value="Alkaline Phosphatase, subunit A"/>
    <property type="match status" value="1"/>
</dbReference>
<evidence type="ECO:0000256" key="7">
    <source>
        <dbReference type="ARBA" id="ARBA00023211"/>
    </source>
</evidence>